<reference evidence="8" key="1">
    <citation type="submission" date="2013-11" db="EMBL/GenBank/DDBJ databases">
        <title>Genome sequence of the fusiform rust pathogen reveals effectors for host alternation and coevolution with pine.</title>
        <authorList>
            <consortium name="DOE Joint Genome Institute"/>
            <person name="Smith K."/>
            <person name="Pendleton A."/>
            <person name="Kubisiak T."/>
            <person name="Anderson C."/>
            <person name="Salamov A."/>
            <person name="Aerts A."/>
            <person name="Riley R."/>
            <person name="Clum A."/>
            <person name="Lindquist E."/>
            <person name="Ence D."/>
            <person name="Campbell M."/>
            <person name="Kronenberg Z."/>
            <person name="Feau N."/>
            <person name="Dhillon B."/>
            <person name="Hamelin R."/>
            <person name="Burleigh J."/>
            <person name="Smith J."/>
            <person name="Yandell M."/>
            <person name="Nelson C."/>
            <person name="Grigoriev I."/>
            <person name="Davis J."/>
        </authorList>
    </citation>
    <scope>NUCLEOTIDE SEQUENCE</scope>
    <source>
        <strain evidence="8">G11</strain>
    </source>
</reference>
<accession>A0A9P6N876</accession>
<evidence type="ECO:0000256" key="4">
    <source>
        <dbReference type="ARBA" id="ARBA00022729"/>
    </source>
</evidence>
<organism evidence="8 9">
    <name type="scientific">Cronartium quercuum f. sp. fusiforme G11</name>
    <dbReference type="NCBI Taxonomy" id="708437"/>
    <lineage>
        <taxon>Eukaryota</taxon>
        <taxon>Fungi</taxon>
        <taxon>Dikarya</taxon>
        <taxon>Basidiomycota</taxon>
        <taxon>Pucciniomycotina</taxon>
        <taxon>Pucciniomycetes</taxon>
        <taxon>Pucciniales</taxon>
        <taxon>Coleosporiaceae</taxon>
        <taxon>Cronartium</taxon>
    </lineage>
</organism>
<feature type="transmembrane region" description="Helical" evidence="7">
    <location>
        <begin position="309"/>
        <end position="326"/>
    </location>
</feature>
<feature type="transmembrane region" description="Helical" evidence="7">
    <location>
        <begin position="338"/>
        <end position="357"/>
    </location>
</feature>
<evidence type="ECO:0000256" key="2">
    <source>
        <dbReference type="ARBA" id="ARBA00022502"/>
    </source>
</evidence>
<dbReference type="GO" id="GO:0016788">
    <property type="term" value="F:hydrolase activity, acting on ester bonds"/>
    <property type="evidence" value="ECO:0007669"/>
    <property type="project" value="TreeGrafter"/>
</dbReference>
<evidence type="ECO:0000256" key="7">
    <source>
        <dbReference type="RuleBase" id="RU365066"/>
    </source>
</evidence>
<evidence type="ECO:0000313" key="9">
    <source>
        <dbReference type="Proteomes" id="UP000886653"/>
    </source>
</evidence>
<keyword evidence="3 7" id="KW-0812">Transmembrane</keyword>
<feature type="transmembrane region" description="Helical" evidence="7">
    <location>
        <begin position="421"/>
        <end position="443"/>
    </location>
</feature>
<name>A0A9P6N876_9BASI</name>
<keyword evidence="9" id="KW-1185">Reference proteome</keyword>
<gene>
    <name evidence="8" type="ORF">CROQUDRAFT_102264</name>
</gene>
<keyword evidence="4" id="KW-0732">Signal</keyword>
<dbReference type="Pfam" id="PF04080">
    <property type="entry name" value="Per1"/>
    <property type="match status" value="1"/>
</dbReference>
<feature type="transmembrane region" description="Helical" evidence="7">
    <location>
        <begin position="237"/>
        <end position="257"/>
    </location>
</feature>
<dbReference type="PANTHER" id="PTHR13148:SF0">
    <property type="entry name" value="POST-GPI ATTACHMENT TO PROTEINS FACTOR 3"/>
    <property type="match status" value="1"/>
</dbReference>
<proteinExistence type="inferred from homology"/>
<evidence type="ECO:0000256" key="1">
    <source>
        <dbReference type="ARBA" id="ARBA00004127"/>
    </source>
</evidence>
<dbReference type="EMBL" id="MU167869">
    <property type="protein sequence ID" value="KAG0139051.1"/>
    <property type="molecule type" value="Genomic_DNA"/>
</dbReference>
<dbReference type="Proteomes" id="UP000886653">
    <property type="component" value="Unassembled WGS sequence"/>
</dbReference>
<dbReference type="OrthoDB" id="2504539at2759"/>
<comment type="caution">
    <text evidence="8">The sequence shown here is derived from an EMBL/GenBank/DDBJ whole genome shotgun (WGS) entry which is preliminary data.</text>
</comment>
<evidence type="ECO:0000256" key="3">
    <source>
        <dbReference type="ARBA" id="ARBA00022692"/>
    </source>
</evidence>
<comment type="similarity">
    <text evidence="7">Belongs to the PGAP3 family.</text>
</comment>
<keyword evidence="5 7" id="KW-1133">Transmembrane helix</keyword>
<dbReference type="GO" id="GO:0006506">
    <property type="term" value="P:GPI anchor biosynthetic process"/>
    <property type="evidence" value="ECO:0007669"/>
    <property type="project" value="UniProtKB-KW"/>
</dbReference>
<comment type="function">
    <text evidence="7">Involved in the lipid remodeling steps of GPI-anchor maturation.</text>
</comment>
<protein>
    <recommendedName>
        <fullName evidence="7">Post-GPI attachment to proteins factor 3</fullName>
    </recommendedName>
</protein>
<dbReference type="AlphaFoldDB" id="A0A9P6N876"/>
<evidence type="ECO:0000256" key="5">
    <source>
        <dbReference type="ARBA" id="ARBA00022989"/>
    </source>
</evidence>
<feature type="transmembrane region" description="Helical" evidence="7">
    <location>
        <begin position="206"/>
        <end position="225"/>
    </location>
</feature>
<keyword evidence="6 7" id="KW-0472">Membrane</keyword>
<sequence>MYIETRRPLLYAVRTSHLPGYFRTAADALICTTLPAVSLTLTFSLAYYSVRTAAPELGPRVFPGLFFGQMFHRRRFYDPLFILIVLILRVKASPGDYSPGYQRCVNECNFRQCYIVDSDPHQLSFGLRLFHWTCPDDCSYRCMHDLTEKVLRLPKAVAPPGQPFEGWWDEPDWTPGIELEGLPPGRIVQFHGKWPFKRWHGIQEPLSALFSIFNLAAYVLSYRRMSQVIPRNWPLRRLYIGNTFVGMNAWVWSTLFHCRDKPWTERLDYFSAAAYALYGLYLACIRIFRLYPTEAEHHLPLDRRLHYASQLKLITSAVFLVHIAFLSAGERFNYEYNMFFNVAVGVTTILLWVAWIASHSYQGKLNAAGSQPPPPQSAVLSLAAEESASGTEKELSPFSLAIRKVVRSMAATTTAGIKPPYIYSPILPLICLVGAGLLELLDFPPLFNMSLDAHALWHLSTIPLGWAWCVGVLAKDAEWESRFVEGILD</sequence>
<evidence type="ECO:0000313" key="8">
    <source>
        <dbReference type="EMBL" id="KAG0139051.1"/>
    </source>
</evidence>
<keyword evidence="2 7" id="KW-0337">GPI-anchor biosynthesis</keyword>
<dbReference type="InterPro" id="IPR007217">
    <property type="entry name" value="Per1-like"/>
</dbReference>
<dbReference type="GO" id="GO:0005789">
    <property type="term" value="C:endoplasmic reticulum membrane"/>
    <property type="evidence" value="ECO:0007669"/>
    <property type="project" value="UniProtKB-SubCell"/>
</dbReference>
<keyword evidence="7" id="KW-0256">Endoplasmic reticulum</keyword>
<comment type="subcellular location">
    <subcellularLocation>
        <location evidence="1">Endomembrane system</location>
        <topology evidence="1">Multi-pass membrane protein</topology>
    </subcellularLocation>
    <subcellularLocation>
        <location evidence="7">Endoplasmic reticulum membrane</location>
        <topology evidence="7">Multi-pass membrane protein</topology>
    </subcellularLocation>
</comment>
<feature type="transmembrane region" description="Helical" evidence="7">
    <location>
        <begin position="455"/>
        <end position="474"/>
    </location>
</feature>
<feature type="transmembrane region" description="Helical" evidence="7">
    <location>
        <begin position="269"/>
        <end position="288"/>
    </location>
</feature>
<evidence type="ECO:0000256" key="6">
    <source>
        <dbReference type="ARBA" id="ARBA00023136"/>
    </source>
</evidence>
<dbReference type="PANTHER" id="PTHR13148">
    <property type="entry name" value="PER1-RELATED"/>
    <property type="match status" value="1"/>
</dbReference>